<dbReference type="GO" id="GO:0052856">
    <property type="term" value="F:NAD(P)HX epimerase activity"/>
    <property type="evidence" value="ECO:0007669"/>
    <property type="project" value="TreeGrafter"/>
</dbReference>
<feature type="transmembrane region" description="Helical" evidence="7">
    <location>
        <begin position="24"/>
        <end position="44"/>
    </location>
</feature>
<feature type="domain" description="YjeF C-terminal" evidence="8">
    <location>
        <begin position="4"/>
        <end position="276"/>
    </location>
</feature>
<dbReference type="NCBIfam" id="TIGR00196">
    <property type="entry name" value="yjeF_cterm"/>
    <property type="match status" value="1"/>
</dbReference>
<keyword evidence="7" id="KW-1133">Transmembrane helix</keyword>
<dbReference type="PROSITE" id="PS01050">
    <property type="entry name" value="YJEF_C_2"/>
    <property type="match status" value="1"/>
</dbReference>
<reference evidence="10" key="1">
    <citation type="submission" date="2016-06" db="EMBL/GenBank/DDBJ databases">
        <authorList>
            <person name="de Vries S.P.W."/>
            <person name="Hadjirin N.F."/>
            <person name="Lay E.M."/>
            <person name="Zadoks R.N."/>
            <person name="Peacock S.J."/>
            <person name="Parkhill J."/>
            <person name="Grant A.J."/>
            <person name="Mcdougall S."/>
            <person name="Holmes M.A."/>
        </authorList>
    </citation>
    <scope>NUCLEOTIDE SEQUENCE [LARGE SCALE GENOMIC DNA]</scope>
    <source>
        <strain evidence="10">NZ1587</strain>
    </source>
</reference>
<comment type="catalytic activity">
    <reaction evidence="6">
        <text>(6S)-NADPHX + ADP = AMP + phosphate + NADPH + H(+)</text>
        <dbReference type="Rhea" id="RHEA:32235"/>
        <dbReference type="ChEBI" id="CHEBI:15378"/>
        <dbReference type="ChEBI" id="CHEBI:43474"/>
        <dbReference type="ChEBI" id="CHEBI:57783"/>
        <dbReference type="ChEBI" id="CHEBI:64076"/>
        <dbReference type="ChEBI" id="CHEBI:456215"/>
        <dbReference type="ChEBI" id="CHEBI:456216"/>
        <dbReference type="EC" id="4.2.1.136"/>
    </reaction>
</comment>
<comment type="similarity">
    <text evidence="6">Belongs to the NnrD/CARKD family.</text>
</comment>
<organism evidence="9 10">
    <name type="scientific">Streptococcus bovimastitidis</name>
    <dbReference type="NCBI Taxonomy" id="1856638"/>
    <lineage>
        <taxon>Bacteria</taxon>
        <taxon>Bacillati</taxon>
        <taxon>Bacillota</taxon>
        <taxon>Bacilli</taxon>
        <taxon>Lactobacillales</taxon>
        <taxon>Streptococcaceae</taxon>
        <taxon>Streptococcus</taxon>
    </lineage>
</organism>
<dbReference type="Proteomes" id="UP000182015">
    <property type="component" value="Unassembled WGS sequence"/>
</dbReference>
<dbReference type="SUPFAM" id="SSF53613">
    <property type="entry name" value="Ribokinase-like"/>
    <property type="match status" value="1"/>
</dbReference>
<comment type="caution">
    <text evidence="9">The sequence shown here is derived from an EMBL/GenBank/DDBJ whole genome shotgun (WGS) entry which is preliminary data.</text>
</comment>
<dbReference type="EMBL" id="LZDD01000001">
    <property type="protein sequence ID" value="OJF72068.1"/>
    <property type="molecule type" value="Genomic_DNA"/>
</dbReference>
<proteinExistence type="inferred from homology"/>
<dbReference type="EC" id="4.2.1.136" evidence="6"/>
<keyword evidence="5 6" id="KW-0456">Lyase</keyword>
<dbReference type="Gene3D" id="3.40.1190.20">
    <property type="match status" value="1"/>
</dbReference>
<keyword evidence="1 6" id="KW-0547">Nucleotide-binding</keyword>
<evidence type="ECO:0000259" key="8">
    <source>
        <dbReference type="PROSITE" id="PS51383"/>
    </source>
</evidence>
<protein>
    <recommendedName>
        <fullName evidence="6">ADP-dependent (S)-NAD(P)H-hydrate dehydratase</fullName>
        <ecNumber evidence="6">4.2.1.136</ecNumber>
    </recommendedName>
    <alternativeName>
        <fullName evidence="6">ADP-dependent NAD(P)HX dehydratase</fullName>
    </alternativeName>
</protein>
<dbReference type="HAMAP" id="MF_01965">
    <property type="entry name" value="NADHX_dehydratase"/>
    <property type="match status" value="1"/>
</dbReference>
<dbReference type="GO" id="GO:0046496">
    <property type="term" value="P:nicotinamide nucleotide metabolic process"/>
    <property type="evidence" value="ECO:0007669"/>
    <property type="project" value="UniProtKB-UniRule"/>
</dbReference>
<evidence type="ECO:0000256" key="6">
    <source>
        <dbReference type="HAMAP-Rule" id="MF_01965"/>
    </source>
</evidence>
<dbReference type="STRING" id="1856638.A9Q68_00575"/>
<dbReference type="PANTHER" id="PTHR12592">
    <property type="entry name" value="ATP-DEPENDENT (S)-NAD(P)H-HYDRATE DEHYDRATASE FAMILY MEMBER"/>
    <property type="match status" value="1"/>
</dbReference>
<dbReference type="RefSeq" id="WP_071792720.1">
    <property type="nucleotide sequence ID" value="NZ_LZDD01000001.1"/>
</dbReference>
<keyword evidence="4 6" id="KW-0520">NAD</keyword>
<feature type="binding site" evidence="6">
    <location>
        <position position="216"/>
    </location>
    <ligand>
        <name>AMP</name>
        <dbReference type="ChEBI" id="CHEBI:456215"/>
    </ligand>
</feature>
<gene>
    <name evidence="6" type="primary">nnrD</name>
    <name evidence="9" type="ORF">A9Q68_00575</name>
</gene>
<dbReference type="InterPro" id="IPR017953">
    <property type="entry name" value="Carbohydrate_kinase_pred_CS"/>
</dbReference>
<keyword evidence="10" id="KW-1185">Reference proteome</keyword>
<comment type="cofactor">
    <cofactor evidence="6">
        <name>Mg(2+)</name>
        <dbReference type="ChEBI" id="CHEBI:18420"/>
    </cofactor>
</comment>
<keyword evidence="3 6" id="KW-0521">NADP</keyword>
<comment type="subunit">
    <text evidence="6">Homotetramer.</text>
</comment>
<feature type="binding site" evidence="6">
    <location>
        <position position="39"/>
    </location>
    <ligand>
        <name>(6S)-NADPHX</name>
        <dbReference type="ChEBI" id="CHEBI:64076"/>
    </ligand>
</feature>
<dbReference type="PANTHER" id="PTHR12592:SF0">
    <property type="entry name" value="ATP-DEPENDENT (S)-NAD(P)H-HYDRATE DEHYDRATASE"/>
    <property type="match status" value="1"/>
</dbReference>
<dbReference type="GO" id="GO:0005524">
    <property type="term" value="F:ATP binding"/>
    <property type="evidence" value="ECO:0007669"/>
    <property type="project" value="UniProtKB-KW"/>
</dbReference>
<evidence type="ECO:0000256" key="7">
    <source>
        <dbReference type="SAM" id="Phobius"/>
    </source>
</evidence>
<dbReference type="InterPro" id="IPR000631">
    <property type="entry name" value="CARKD"/>
</dbReference>
<evidence type="ECO:0000256" key="5">
    <source>
        <dbReference type="ARBA" id="ARBA00023239"/>
    </source>
</evidence>
<feature type="binding site" evidence="6">
    <location>
        <position position="217"/>
    </location>
    <ligand>
        <name>(6S)-NADPHX</name>
        <dbReference type="ChEBI" id="CHEBI:64076"/>
    </ligand>
</feature>
<dbReference type="PROSITE" id="PS51383">
    <property type="entry name" value="YJEF_C_3"/>
    <property type="match status" value="1"/>
</dbReference>
<dbReference type="InterPro" id="IPR029056">
    <property type="entry name" value="Ribokinase-like"/>
</dbReference>
<dbReference type="OrthoDB" id="9806925at2"/>
<evidence type="ECO:0000256" key="3">
    <source>
        <dbReference type="ARBA" id="ARBA00022857"/>
    </source>
</evidence>
<keyword evidence="7" id="KW-0472">Membrane</keyword>
<keyword evidence="2 6" id="KW-0067">ATP-binding</keyword>
<accession>A0A1L8MMT7</accession>
<evidence type="ECO:0000256" key="4">
    <source>
        <dbReference type="ARBA" id="ARBA00023027"/>
    </source>
</evidence>
<dbReference type="AlphaFoldDB" id="A0A1L8MMT7"/>
<comment type="function">
    <text evidence="6">Catalyzes the dehydration of the S-form of NAD(P)HX at the expense of ADP, which is converted to AMP. Together with NAD(P)HX epimerase, which catalyzes the epimerization of the S- and R-forms, the enzyme allows the repair of both epimers of NAD(P)HX, a damaged form of NAD(P)H that is a result of enzymatic or heat-dependent hydration.</text>
</comment>
<evidence type="ECO:0000313" key="10">
    <source>
        <dbReference type="Proteomes" id="UP000182015"/>
    </source>
</evidence>
<comment type="catalytic activity">
    <reaction evidence="6">
        <text>(6S)-NADHX + ADP = AMP + phosphate + NADH + H(+)</text>
        <dbReference type="Rhea" id="RHEA:32223"/>
        <dbReference type="ChEBI" id="CHEBI:15378"/>
        <dbReference type="ChEBI" id="CHEBI:43474"/>
        <dbReference type="ChEBI" id="CHEBI:57945"/>
        <dbReference type="ChEBI" id="CHEBI:64074"/>
        <dbReference type="ChEBI" id="CHEBI:456215"/>
        <dbReference type="ChEBI" id="CHEBI:456216"/>
        <dbReference type="EC" id="4.2.1.136"/>
    </reaction>
</comment>
<evidence type="ECO:0000313" key="9">
    <source>
        <dbReference type="EMBL" id="OJF72068.1"/>
    </source>
</evidence>
<dbReference type="Pfam" id="PF01256">
    <property type="entry name" value="Carb_kinase"/>
    <property type="match status" value="1"/>
</dbReference>
<name>A0A1L8MMT7_9STRE</name>
<keyword evidence="7" id="KW-0812">Transmembrane</keyword>
<dbReference type="GO" id="GO:0110051">
    <property type="term" value="P:metabolite repair"/>
    <property type="evidence" value="ECO:0007669"/>
    <property type="project" value="TreeGrafter"/>
</dbReference>
<dbReference type="GO" id="GO:0052855">
    <property type="term" value="F:ADP-dependent NAD(P)H-hydrate dehydratase activity"/>
    <property type="evidence" value="ECO:0007669"/>
    <property type="project" value="UniProtKB-UniRule"/>
</dbReference>
<feature type="binding site" evidence="6">
    <location>
        <begin position="188"/>
        <end position="192"/>
    </location>
    <ligand>
        <name>AMP</name>
        <dbReference type="ChEBI" id="CHEBI:456215"/>
    </ligand>
</feature>
<evidence type="ECO:0000256" key="2">
    <source>
        <dbReference type="ARBA" id="ARBA00022840"/>
    </source>
</evidence>
<evidence type="ECO:0000256" key="1">
    <source>
        <dbReference type="ARBA" id="ARBA00022741"/>
    </source>
</evidence>
<feature type="binding site" evidence="6">
    <location>
        <position position="152"/>
    </location>
    <ligand>
        <name>(6S)-NADPHX</name>
        <dbReference type="ChEBI" id="CHEBI:64076"/>
    </ligand>
</feature>
<dbReference type="CDD" id="cd01171">
    <property type="entry name" value="YXKO-related"/>
    <property type="match status" value="1"/>
</dbReference>
<sequence>MILEESILTQVIQERPRKSHKGDYGRLLLIGGFYPFAGAIIMAAQATVASGAGLVTVATEKETISPLHARLPEAMALDVADQSLFLQTLHTADSVLLGPGLSENSKAESLFDLVMEHLSEEQVLILDGSAINLMAKRKPKLKSGQNLILTPHEKEWERLSGLAINEQTEMASQEALKQFPQGTILVAKSHQTKLIKGESIYRLSVGGPYQATGGMGDTLAGMIAGFSGQFPQVSLFERVQAATYLHAYIAEQEAKEAYVVLPSRISQVIPKWMQTLAKKS</sequence>
<feature type="binding site" evidence="6">
    <location>
        <position position="100"/>
    </location>
    <ligand>
        <name>(6S)-NADPHX</name>
        <dbReference type="ChEBI" id="CHEBI:64076"/>
    </ligand>
</feature>